<dbReference type="Pfam" id="PF17766">
    <property type="entry name" value="fn3_6"/>
    <property type="match status" value="1"/>
</dbReference>
<dbReference type="Gene3D" id="3.30.70.80">
    <property type="entry name" value="Peptidase S8 propeptide/proteinase inhibitor I9"/>
    <property type="match status" value="1"/>
</dbReference>
<dbReference type="OrthoDB" id="206201at2759"/>
<feature type="domain" description="Peptidase S8/S53" evidence="11">
    <location>
        <begin position="162"/>
        <end position="637"/>
    </location>
</feature>
<keyword evidence="5 9" id="KW-0378">Hydrolase</keyword>
<dbReference type="InterPro" id="IPR034197">
    <property type="entry name" value="Peptidases_S8_3"/>
</dbReference>
<dbReference type="PROSITE" id="PS00138">
    <property type="entry name" value="SUBTILASE_SER"/>
    <property type="match status" value="1"/>
</dbReference>
<feature type="domain" description="Inhibitor I9" evidence="12">
    <location>
        <begin position="69"/>
        <end position="136"/>
    </location>
</feature>
<dbReference type="InterPro" id="IPR041469">
    <property type="entry name" value="Subtilisin-like_FN3"/>
</dbReference>
<feature type="active site" description="Charge relay system" evidence="8 9">
    <location>
        <position position="248"/>
    </location>
</feature>
<feature type="active site" description="Charge relay system" evidence="8 9">
    <location>
        <position position="601"/>
    </location>
</feature>
<dbReference type="InterPro" id="IPR000209">
    <property type="entry name" value="Peptidase_S8/S53_dom"/>
</dbReference>
<evidence type="ECO:0000259" key="11">
    <source>
        <dbReference type="Pfam" id="PF00082"/>
    </source>
</evidence>
<gene>
    <name evidence="14" type="ORF">Cgig2_011294</name>
</gene>
<dbReference type="InterPro" id="IPR023828">
    <property type="entry name" value="Peptidase_S8_Ser-AS"/>
</dbReference>
<dbReference type="GO" id="GO:0005576">
    <property type="term" value="C:extracellular region"/>
    <property type="evidence" value="ECO:0007669"/>
    <property type="project" value="UniProtKB-SubCell"/>
</dbReference>
<dbReference type="InterPro" id="IPR023827">
    <property type="entry name" value="Peptidase_S8_Asp-AS"/>
</dbReference>
<evidence type="ECO:0000259" key="13">
    <source>
        <dbReference type="Pfam" id="PF17766"/>
    </source>
</evidence>
<comment type="similarity">
    <text evidence="2 9 10">Belongs to the peptidase S8 family.</text>
</comment>
<evidence type="ECO:0008006" key="16">
    <source>
        <dbReference type="Google" id="ProtNLM"/>
    </source>
</evidence>
<dbReference type="PROSITE" id="PS00137">
    <property type="entry name" value="SUBTILASE_HIS"/>
    <property type="match status" value="1"/>
</dbReference>
<evidence type="ECO:0000256" key="3">
    <source>
        <dbReference type="ARBA" id="ARBA00022670"/>
    </source>
</evidence>
<evidence type="ECO:0000313" key="14">
    <source>
        <dbReference type="EMBL" id="KAJ8427094.1"/>
    </source>
</evidence>
<dbReference type="CDD" id="cd04852">
    <property type="entry name" value="Peptidases_S8_3"/>
    <property type="match status" value="1"/>
</dbReference>
<feature type="domain" description="Subtilisin-like protease fibronectin type-III" evidence="13">
    <location>
        <begin position="718"/>
        <end position="812"/>
    </location>
</feature>
<dbReference type="Gene3D" id="3.40.50.200">
    <property type="entry name" value="Peptidase S8/S53 domain"/>
    <property type="match status" value="1"/>
</dbReference>
<dbReference type="AlphaFoldDB" id="A0A9Q1GX17"/>
<dbReference type="EMBL" id="JAKOGI010001192">
    <property type="protein sequence ID" value="KAJ8427094.1"/>
    <property type="molecule type" value="Genomic_DNA"/>
</dbReference>
<evidence type="ECO:0000256" key="9">
    <source>
        <dbReference type="PROSITE-ProRule" id="PRU01240"/>
    </source>
</evidence>
<keyword evidence="4" id="KW-0732">Signal</keyword>
<dbReference type="PROSITE" id="PS00136">
    <property type="entry name" value="SUBTILASE_ASP"/>
    <property type="match status" value="1"/>
</dbReference>
<evidence type="ECO:0000256" key="7">
    <source>
        <dbReference type="ARBA" id="ARBA00023180"/>
    </source>
</evidence>
<dbReference type="PROSITE" id="PS51892">
    <property type="entry name" value="SUBTILASE"/>
    <property type="match status" value="1"/>
</dbReference>
<protein>
    <recommendedName>
        <fullName evidence="16">Subtilisin-like protease SBT2.4</fullName>
    </recommendedName>
</protein>
<evidence type="ECO:0000256" key="8">
    <source>
        <dbReference type="PIRSR" id="PIRSR615500-1"/>
    </source>
</evidence>
<dbReference type="Gene3D" id="2.60.40.2310">
    <property type="match status" value="1"/>
</dbReference>
<dbReference type="GO" id="GO:0006508">
    <property type="term" value="P:proteolysis"/>
    <property type="evidence" value="ECO:0007669"/>
    <property type="project" value="UniProtKB-KW"/>
</dbReference>
<keyword evidence="7" id="KW-0325">Glycoprotein</keyword>
<dbReference type="InterPro" id="IPR037045">
    <property type="entry name" value="S8pro/Inhibitor_I9_sf"/>
</dbReference>
<evidence type="ECO:0000259" key="12">
    <source>
        <dbReference type="Pfam" id="PF05922"/>
    </source>
</evidence>
<dbReference type="PANTHER" id="PTHR10795">
    <property type="entry name" value="PROPROTEIN CONVERTASE SUBTILISIN/KEXIN"/>
    <property type="match status" value="1"/>
</dbReference>
<dbReference type="PRINTS" id="PR00723">
    <property type="entry name" value="SUBTILISIN"/>
</dbReference>
<dbReference type="InterPro" id="IPR022398">
    <property type="entry name" value="Peptidase_S8_His-AS"/>
</dbReference>
<sequence length="818" mass="87145">MMNKINTLSLILLVVFIPCLSLLLIAIFAPCLIINPCIAEEERSLYIVLVEGESLAFLHNVASNFDSEAYQAHAKLLENFHNQLLQTTLDSGSYTKIHSFTHLATGFAVHTSHSQAEKLRKNPRVKLMQKDRGAKLMTTYTPEFLKLPLGVWAREGGEKNAGEGVVVGFVDSGINPIHPSFAYDDFTSPTTRNSSRVFSGACEAGPRFPASSCNGKIVSARFFAAGAQAVAALNASVDFLSPFDAVGHGSHVASTAAGNYGVPVVVDGFFYGTASGMAPRAQIAVYKAIYPTVGTLSDVLAAIDQAVKDGVDILTLTVEPDEPPEDTITFLDVFEIFTLLARRAGVFVVQAAGNKGPGPSSVVSFSPWAVGVAACSTDRRYPATLFLGPTLGDGMLKYKLVLAKDAVRVDGSFPRTPPYTEECQHPEALDPIAVSGSLVICTFSEGFFNQTSTISAIFGTARTLGFMGFVLIANPAYGDFISEPIPFPVPGIMIPKTADAKIITQYYEEQTQRTEQGCVIRYAGSASIGEGRVASYQEQLPAVSRFSSRGPDIIDSHRNLADVLKPDFVAPGQQIWAAWSPLSVSEPIYEGKKFAIMSGTSMAAPHIAGIAALIKQHNPAWTPSMVASAMSTTAAKYDNSGDTIPAEGYDLGSLLPSTPFDIGAGLVNPERALDPGLVFMPREGEYVAFLCSLSNVSRVAVEAATGGSCDHPLGHPADLNLPSVTITSLIGSQAVQRSVINVGRKQETYLCAVLPPNGVTVDVSPTWFTIAPMGAQDLVIKLNATQVLKHFSYGEIVLTGSLDHIVRVPLSVLPVSIS</sequence>
<comment type="caution">
    <text evidence="14">The sequence shown here is derived from an EMBL/GenBank/DDBJ whole genome shotgun (WGS) entry which is preliminary data.</text>
</comment>
<evidence type="ECO:0000256" key="6">
    <source>
        <dbReference type="ARBA" id="ARBA00022825"/>
    </source>
</evidence>
<dbReference type="InterPro" id="IPR036852">
    <property type="entry name" value="Peptidase_S8/S53_dom_sf"/>
</dbReference>
<dbReference type="CDD" id="cd02120">
    <property type="entry name" value="PA_subtilisin_like"/>
    <property type="match status" value="1"/>
</dbReference>
<evidence type="ECO:0000256" key="2">
    <source>
        <dbReference type="ARBA" id="ARBA00011073"/>
    </source>
</evidence>
<evidence type="ECO:0000256" key="4">
    <source>
        <dbReference type="ARBA" id="ARBA00022729"/>
    </source>
</evidence>
<comment type="subcellular location">
    <subcellularLocation>
        <location evidence="1">Secreted</location>
    </subcellularLocation>
</comment>
<dbReference type="Proteomes" id="UP001153076">
    <property type="component" value="Unassembled WGS sequence"/>
</dbReference>
<dbReference type="InterPro" id="IPR010259">
    <property type="entry name" value="S8pro/Inhibitor_I9"/>
</dbReference>
<dbReference type="Gene3D" id="3.50.30.30">
    <property type="match status" value="1"/>
</dbReference>
<evidence type="ECO:0000256" key="1">
    <source>
        <dbReference type="ARBA" id="ARBA00004613"/>
    </source>
</evidence>
<dbReference type="Pfam" id="PF05922">
    <property type="entry name" value="Inhibitor_I9"/>
    <property type="match status" value="1"/>
</dbReference>
<organism evidence="14 15">
    <name type="scientific">Carnegiea gigantea</name>
    <dbReference type="NCBI Taxonomy" id="171969"/>
    <lineage>
        <taxon>Eukaryota</taxon>
        <taxon>Viridiplantae</taxon>
        <taxon>Streptophyta</taxon>
        <taxon>Embryophyta</taxon>
        <taxon>Tracheophyta</taxon>
        <taxon>Spermatophyta</taxon>
        <taxon>Magnoliopsida</taxon>
        <taxon>eudicotyledons</taxon>
        <taxon>Gunneridae</taxon>
        <taxon>Pentapetalae</taxon>
        <taxon>Caryophyllales</taxon>
        <taxon>Cactineae</taxon>
        <taxon>Cactaceae</taxon>
        <taxon>Cactoideae</taxon>
        <taxon>Echinocereeae</taxon>
        <taxon>Carnegiea</taxon>
    </lineage>
</organism>
<keyword evidence="15" id="KW-1185">Reference proteome</keyword>
<evidence type="ECO:0000313" key="15">
    <source>
        <dbReference type="Proteomes" id="UP001153076"/>
    </source>
</evidence>
<name>A0A9Q1GX17_9CARY</name>
<dbReference type="GO" id="GO:0004252">
    <property type="term" value="F:serine-type endopeptidase activity"/>
    <property type="evidence" value="ECO:0007669"/>
    <property type="project" value="UniProtKB-UniRule"/>
</dbReference>
<dbReference type="Pfam" id="PF00082">
    <property type="entry name" value="Peptidase_S8"/>
    <property type="match status" value="1"/>
</dbReference>
<keyword evidence="6 9" id="KW-0720">Serine protease</keyword>
<evidence type="ECO:0000256" key="10">
    <source>
        <dbReference type="RuleBase" id="RU003355"/>
    </source>
</evidence>
<dbReference type="InterPro" id="IPR045051">
    <property type="entry name" value="SBT"/>
</dbReference>
<keyword evidence="3 9" id="KW-0645">Protease</keyword>
<reference evidence="14" key="1">
    <citation type="submission" date="2022-04" db="EMBL/GenBank/DDBJ databases">
        <title>Carnegiea gigantea Genome sequencing and assembly v2.</title>
        <authorList>
            <person name="Copetti D."/>
            <person name="Sanderson M.J."/>
            <person name="Burquez A."/>
            <person name="Wojciechowski M.F."/>
        </authorList>
    </citation>
    <scope>NUCLEOTIDE SEQUENCE</scope>
    <source>
        <strain evidence="14">SGP5-SGP5p</strain>
        <tissue evidence="14">Aerial part</tissue>
    </source>
</reference>
<accession>A0A9Q1GX17</accession>
<dbReference type="SUPFAM" id="SSF52743">
    <property type="entry name" value="Subtilisin-like"/>
    <property type="match status" value="1"/>
</dbReference>
<evidence type="ECO:0000256" key="5">
    <source>
        <dbReference type="ARBA" id="ARBA00022801"/>
    </source>
</evidence>
<dbReference type="InterPro" id="IPR015500">
    <property type="entry name" value="Peptidase_S8_subtilisin-rel"/>
</dbReference>
<feature type="active site" description="Charge relay system" evidence="8 9">
    <location>
        <position position="171"/>
    </location>
</feature>
<proteinExistence type="inferred from homology"/>